<sequence>MSFSPPMHNIPIGIYSRASLEAFWIVVILHPLGLHPLHPFRGQLQYALSSSARQLSPPVSPPRYAYCHRLLSFTVFPTDVIAVSLPTMNRISLEATDLPSIIGQGVCSSSQKVAPVADDAQCAELPGIP</sequence>
<name>A0A3F3PY49_9EURO</name>
<proteinExistence type="predicted"/>
<organism evidence="1 2">
    <name type="scientific">Aspergillus welwitschiae</name>
    <dbReference type="NCBI Taxonomy" id="1341132"/>
    <lineage>
        <taxon>Eukaryota</taxon>
        <taxon>Fungi</taxon>
        <taxon>Dikarya</taxon>
        <taxon>Ascomycota</taxon>
        <taxon>Pezizomycotina</taxon>
        <taxon>Eurotiomycetes</taxon>
        <taxon>Eurotiomycetidae</taxon>
        <taxon>Eurotiales</taxon>
        <taxon>Aspergillaceae</taxon>
        <taxon>Aspergillus</taxon>
        <taxon>Aspergillus subgen. Circumdati</taxon>
    </lineage>
</organism>
<gene>
    <name evidence="1" type="ORF">BDQ94DRAFT_145878</name>
</gene>
<dbReference type="GeneID" id="38135077"/>
<accession>A0A3F3PY49</accession>
<evidence type="ECO:0000313" key="2">
    <source>
        <dbReference type="Proteomes" id="UP000253729"/>
    </source>
</evidence>
<reference evidence="1 2" key="1">
    <citation type="submission" date="2018-07" db="EMBL/GenBank/DDBJ databases">
        <title>The genomes of Aspergillus section Nigri reveals drivers in fungal speciation.</title>
        <authorList>
            <consortium name="DOE Joint Genome Institute"/>
            <person name="Vesth T.C."/>
            <person name="Nybo J."/>
            <person name="Theobald S."/>
            <person name="Brandl J."/>
            <person name="Frisvad J.C."/>
            <person name="Nielsen K.F."/>
            <person name="Lyhne E.K."/>
            <person name="Kogle M.E."/>
            <person name="Kuo A."/>
            <person name="Riley R."/>
            <person name="Clum A."/>
            <person name="Nolan M."/>
            <person name="Lipzen A."/>
            <person name="Salamov A."/>
            <person name="Henrissat B."/>
            <person name="Wiebenga A."/>
            <person name="De vries R.P."/>
            <person name="Grigoriev I.V."/>
            <person name="Mortensen U.H."/>
            <person name="Andersen M.R."/>
            <person name="Baker S.E."/>
        </authorList>
    </citation>
    <scope>NUCLEOTIDE SEQUENCE [LARGE SCALE GENOMIC DNA]</scope>
    <source>
        <strain evidence="1 2">CBS 139.54b</strain>
    </source>
</reference>
<evidence type="ECO:0000313" key="1">
    <source>
        <dbReference type="EMBL" id="RDH31849.1"/>
    </source>
</evidence>
<dbReference type="EMBL" id="KZ852052">
    <property type="protein sequence ID" value="RDH31849.1"/>
    <property type="molecule type" value="Genomic_DNA"/>
</dbReference>
<protein>
    <submittedName>
        <fullName evidence="1">Uncharacterized protein</fullName>
    </submittedName>
</protein>
<dbReference type="RefSeq" id="XP_026624871.1">
    <property type="nucleotide sequence ID" value="XM_026766721.1"/>
</dbReference>
<dbReference type="AlphaFoldDB" id="A0A3F3PY49"/>
<dbReference type="Proteomes" id="UP000253729">
    <property type="component" value="Unassembled WGS sequence"/>
</dbReference>
<keyword evidence="2" id="KW-1185">Reference proteome</keyword>